<feature type="compositionally biased region" description="Polar residues" evidence="1">
    <location>
        <begin position="35"/>
        <end position="53"/>
    </location>
</feature>
<dbReference type="Pfam" id="PF03382">
    <property type="entry name" value="DUF285"/>
    <property type="match status" value="1"/>
</dbReference>
<protein>
    <submittedName>
        <fullName evidence="3">Uncharacterized protein</fullName>
    </submittedName>
</protein>
<proteinExistence type="predicted"/>
<organism evidence="3 4">
    <name type="scientific">Seminavis robusta</name>
    <dbReference type="NCBI Taxonomy" id="568900"/>
    <lineage>
        <taxon>Eukaryota</taxon>
        <taxon>Sar</taxon>
        <taxon>Stramenopiles</taxon>
        <taxon>Ochrophyta</taxon>
        <taxon>Bacillariophyta</taxon>
        <taxon>Bacillariophyceae</taxon>
        <taxon>Bacillariophycidae</taxon>
        <taxon>Naviculales</taxon>
        <taxon>Naviculaceae</taxon>
        <taxon>Seminavis</taxon>
    </lineage>
</organism>
<keyword evidence="4" id="KW-1185">Reference proteome</keyword>
<dbReference type="EMBL" id="CAICTM010002226">
    <property type="protein sequence ID" value="CAB9528445.1"/>
    <property type="molecule type" value="Genomic_DNA"/>
</dbReference>
<evidence type="ECO:0000256" key="2">
    <source>
        <dbReference type="SAM" id="SignalP"/>
    </source>
</evidence>
<feature type="signal peptide" evidence="2">
    <location>
        <begin position="1"/>
        <end position="22"/>
    </location>
</feature>
<evidence type="ECO:0000313" key="3">
    <source>
        <dbReference type="EMBL" id="CAB9528445.1"/>
    </source>
</evidence>
<accession>A0A9N8HXJ3</accession>
<reference evidence="3" key="1">
    <citation type="submission" date="2020-06" db="EMBL/GenBank/DDBJ databases">
        <authorList>
            <consortium name="Plant Systems Biology data submission"/>
        </authorList>
    </citation>
    <scope>NUCLEOTIDE SEQUENCE</scope>
    <source>
        <strain evidence="3">D6</strain>
    </source>
</reference>
<keyword evidence="2" id="KW-0732">Signal</keyword>
<dbReference type="AlphaFoldDB" id="A0A9N8HXJ3"/>
<feature type="region of interest" description="Disordered" evidence="1">
    <location>
        <begin position="23"/>
        <end position="53"/>
    </location>
</feature>
<dbReference type="InterPro" id="IPR005046">
    <property type="entry name" value="DUF285"/>
</dbReference>
<evidence type="ECO:0000313" key="4">
    <source>
        <dbReference type="Proteomes" id="UP001153069"/>
    </source>
</evidence>
<sequence>MKNPRLSSLLFLAATSLGSGSALIRGSNNDRKPKNPSTEPLNTPAATRSASSTGLKARQLQSCSEDDTFFVILSCENVCGVNGLEFKAERFSGVSYLQDAWLDLLPWALANGSFSMDQASNIIAAGLHGWPFEEWCVTRVDDFSSVFRDLFYSFNVPFDYSSWDVSNATSFEGLFQGLETFNQNLCSWGLLDYQQGIPSTKDMFVGTACPTTEDPDFNAVPAGPFCHPCA</sequence>
<evidence type="ECO:0000256" key="1">
    <source>
        <dbReference type="SAM" id="MobiDB-lite"/>
    </source>
</evidence>
<comment type="caution">
    <text evidence="3">The sequence shown here is derived from an EMBL/GenBank/DDBJ whole genome shotgun (WGS) entry which is preliminary data.</text>
</comment>
<feature type="chain" id="PRO_5040162883" evidence="2">
    <location>
        <begin position="23"/>
        <end position="230"/>
    </location>
</feature>
<name>A0A9N8HXJ3_9STRA</name>
<dbReference type="Proteomes" id="UP001153069">
    <property type="component" value="Unassembled WGS sequence"/>
</dbReference>
<gene>
    <name evidence="3" type="ORF">SEMRO_2228_G319900.1</name>
</gene>